<dbReference type="GO" id="GO:0003697">
    <property type="term" value="F:single-stranded DNA binding"/>
    <property type="evidence" value="ECO:0007669"/>
    <property type="project" value="InterPro"/>
</dbReference>
<dbReference type="Gene3D" id="2.40.50.140">
    <property type="entry name" value="Nucleic acid-binding proteins"/>
    <property type="match status" value="1"/>
</dbReference>
<name>A0A7K1FH71_9ACTN</name>
<protein>
    <recommendedName>
        <fullName evidence="3">Single-stranded DNA-binding protein</fullName>
    </recommendedName>
</protein>
<dbReference type="InterPro" id="IPR011344">
    <property type="entry name" value="ssDNA-bd"/>
</dbReference>
<feature type="region of interest" description="Disordered" evidence="4">
    <location>
        <begin position="1"/>
        <end position="60"/>
    </location>
</feature>
<dbReference type="GO" id="GO:0006260">
    <property type="term" value="P:DNA replication"/>
    <property type="evidence" value="ECO:0007669"/>
    <property type="project" value="InterPro"/>
</dbReference>
<organism evidence="5 6">
    <name type="scientific">Nakamurella alba</name>
    <dbReference type="NCBI Taxonomy" id="2665158"/>
    <lineage>
        <taxon>Bacteria</taxon>
        <taxon>Bacillati</taxon>
        <taxon>Actinomycetota</taxon>
        <taxon>Actinomycetes</taxon>
        <taxon>Nakamurellales</taxon>
        <taxon>Nakamurellaceae</taxon>
        <taxon>Nakamurella</taxon>
    </lineage>
</organism>
<comment type="caution">
    <text evidence="5">The sequence shown here is derived from an EMBL/GenBank/DDBJ whole genome shotgun (WGS) entry which is preliminary data.</text>
</comment>
<dbReference type="SUPFAM" id="SSF50249">
    <property type="entry name" value="Nucleic acid-binding proteins"/>
    <property type="match status" value="1"/>
</dbReference>
<evidence type="ECO:0000256" key="1">
    <source>
        <dbReference type="ARBA" id="ARBA00023125"/>
    </source>
</evidence>
<proteinExistence type="predicted"/>
<evidence type="ECO:0000256" key="4">
    <source>
        <dbReference type="SAM" id="MobiDB-lite"/>
    </source>
</evidence>
<accession>A0A7K1FH71</accession>
<dbReference type="Proteomes" id="UP000460221">
    <property type="component" value="Unassembled WGS sequence"/>
</dbReference>
<evidence type="ECO:0000256" key="2">
    <source>
        <dbReference type="PROSITE-ProRule" id="PRU00252"/>
    </source>
</evidence>
<dbReference type="Pfam" id="PF00436">
    <property type="entry name" value="SSB"/>
    <property type="match status" value="1"/>
</dbReference>
<reference evidence="5 6" key="1">
    <citation type="submission" date="2019-11" db="EMBL/GenBank/DDBJ databases">
        <authorList>
            <person name="Jiang L.-Q."/>
        </authorList>
    </citation>
    <scope>NUCLEOTIDE SEQUENCE [LARGE SCALE GENOMIC DNA]</scope>
    <source>
        <strain evidence="5 6">YIM 132087</strain>
    </source>
</reference>
<keyword evidence="6" id="KW-1185">Reference proteome</keyword>
<evidence type="ECO:0000313" key="6">
    <source>
        <dbReference type="Proteomes" id="UP000460221"/>
    </source>
</evidence>
<evidence type="ECO:0000256" key="3">
    <source>
        <dbReference type="RuleBase" id="RU000524"/>
    </source>
</evidence>
<gene>
    <name evidence="5" type="primary">ssb</name>
    <name evidence="5" type="ORF">GIS00_05840</name>
</gene>
<dbReference type="CDD" id="cd04496">
    <property type="entry name" value="SSB_OBF"/>
    <property type="match status" value="1"/>
</dbReference>
<keyword evidence="1 2" id="KW-0238">DNA-binding</keyword>
<dbReference type="InterPro" id="IPR000424">
    <property type="entry name" value="Primosome_PriB/ssb"/>
</dbReference>
<dbReference type="NCBIfam" id="TIGR00621">
    <property type="entry name" value="ssb"/>
    <property type="match status" value="1"/>
</dbReference>
<dbReference type="InterPro" id="IPR012340">
    <property type="entry name" value="NA-bd_OB-fold"/>
</dbReference>
<dbReference type="EMBL" id="WLYK01000001">
    <property type="protein sequence ID" value="MTD13465.1"/>
    <property type="molecule type" value="Genomic_DNA"/>
</dbReference>
<dbReference type="AlphaFoldDB" id="A0A7K1FH71"/>
<dbReference type="PROSITE" id="PS50935">
    <property type="entry name" value="SSB"/>
    <property type="match status" value="1"/>
</dbReference>
<evidence type="ECO:0000313" key="5">
    <source>
        <dbReference type="EMBL" id="MTD13465.1"/>
    </source>
</evidence>
<sequence length="234" mass="24918">MPVSRPAIQETVRPELSTSPDPSTPGRIRSPQAPRSRHGCQQRSVAAGPGAAEGEDEGMRNDGATVTIVGRVASNPTIGLAANGNDRSTMRVVSTERRFDEANGEWVDGDEFGVNVVSWRRTATGVIEHLRKGDPIVVIGRISTRRYERENGATDWFTDVKADVVALDVARVNGKFKRTPAPEGPAGAVAPVAEDADADAEGAVAGVDSEDQVDVDEAVMDELTERARPLVPGR</sequence>